<name>A0A378KBI3_9GAMM</name>
<organism evidence="1 2">
    <name type="scientific">Legionella busanensis</name>
    <dbReference type="NCBI Taxonomy" id="190655"/>
    <lineage>
        <taxon>Bacteria</taxon>
        <taxon>Pseudomonadati</taxon>
        <taxon>Pseudomonadota</taxon>
        <taxon>Gammaproteobacteria</taxon>
        <taxon>Legionellales</taxon>
        <taxon>Legionellaceae</taxon>
        <taxon>Legionella</taxon>
    </lineage>
</organism>
<dbReference type="AlphaFoldDB" id="A0A378KBI3"/>
<evidence type="ECO:0000313" key="2">
    <source>
        <dbReference type="Proteomes" id="UP000254794"/>
    </source>
</evidence>
<gene>
    <name evidence="1" type="ORF">NCTC13316_03406</name>
</gene>
<proteinExistence type="predicted"/>
<accession>A0A378KBI3</accession>
<dbReference type="RefSeq" id="WP_242604761.1">
    <property type="nucleotide sequence ID" value="NZ_CAAAHP010000008.1"/>
</dbReference>
<sequence>MSVLRIYKKQQNFVILDNTCLQDNFLSWGAKGLHAYLMSMPDDWRIKVADLKNRATNGRDTVRGLLLELDPKDYIFKSTCRKCDVSNLSTRQSISALQNLDGL</sequence>
<reference evidence="1 2" key="1">
    <citation type="submission" date="2018-06" db="EMBL/GenBank/DDBJ databases">
        <authorList>
            <consortium name="Pathogen Informatics"/>
            <person name="Doyle S."/>
        </authorList>
    </citation>
    <scope>NUCLEOTIDE SEQUENCE [LARGE SCALE GENOMIC DNA]</scope>
    <source>
        <strain evidence="1 2">NCTC13316</strain>
    </source>
</reference>
<keyword evidence="2" id="KW-1185">Reference proteome</keyword>
<evidence type="ECO:0000313" key="1">
    <source>
        <dbReference type="EMBL" id="STX81533.1"/>
    </source>
</evidence>
<dbReference type="Proteomes" id="UP000254794">
    <property type="component" value="Unassembled WGS sequence"/>
</dbReference>
<dbReference type="EMBL" id="UGOD01000005">
    <property type="protein sequence ID" value="STX81533.1"/>
    <property type="molecule type" value="Genomic_DNA"/>
</dbReference>
<protein>
    <submittedName>
        <fullName evidence="1">Uncharacterized protein</fullName>
    </submittedName>
</protein>